<organism evidence="1">
    <name type="scientific">marine sediment metagenome</name>
    <dbReference type="NCBI Taxonomy" id="412755"/>
    <lineage>
        <taxon>unclassified sequences</taxon>
        <taxon>metagenomes</taxon>
        <taxon>ecological metagenomes</taxon>
    </lineage>
</organism>
<dbReference type="SUPFAM" id="SSF53448">
    <property type="entry name" value="Nucleotide-diphospho-sugar transferases"/>
    <property type="match status" value="1"/>
</dbReference>
<accession>X1T947</accession>
<dbReference type="AlphaFoldDB" id="X1T947"/>
<evidence type="ECO:0008006" key="2">
    <source>
        <dbReference type="Google" id="ProtNLM"/>
    </source>
</evidence>
<dbReference type="Gene3D" id="3.90.550.10">
    <property type="entry name" value="Spore Coat Polysaccharide Biosynthesis Protein SpsA, Chain A"/>
    <property type="match status" value="1"/>
</dbReference>
<sequence length="242" mass="28456">MNIGIIIQARMGSTRYPGKVLKKLYKDKTILDICIESLRSLNYKIIIATTTKKEDELIIRIAKSNKLDYYCGNENDVLQRYIDCAIELDISKIIRVTSDNIFLQPSLISPLIEYDHSDLDYISYKINNKNVVLTHWGFFGEYVTLEALKKVKSLTKDKMDLENVTYYIYHHPDKFNIELWDVPKELNRNDIRLTIDTVEDFNICQKIFIFLKQNDLEPNYQNILEYLNKNPGILEEMKAQIN</sequence>
<protein>
    <recommendedName>
        <fullName evidence="2">Acylneuraminate cytidylyltransferase</fullName>
    </recommendedName>
</protein>
<proteinExistence type="predicted"/>
<dbReference type="GO" id="GO:0005829">
    <property type="term" value="C:cytosol"/>
    <property type="evidence" value="ECO:0007669"/>
    <property type="project" value="TreeGrafter"/>
</dbReference>
<dbReference type="EMBL" id="BARW01017437">
    <property type="protein sequence ID" value="GAJ01888.1"/>
    <property type="molecule type" value="Genomic_DNA"/>
</dbReference>
<dbReference type="Pfam" id="PF02348">
    <property type="entry name" value="CTP_transf_3"/>
    <property type="match status" value="1"/>
</dbReference>
<dbReference type="PANTHER" id="PTHR42866">
    <property type="entry name" value="3-DEOXY-MANNO-OCTULOSONATE CYTIDYLYLTRANSFERASE"/>
    <property type="match status" value="1"/>
</dbReference>
<evidence type="ECO:0000313" key="1">
    <source>
        <dbReference type="EMBL" id="GAJ01888.1"/>
    </source>
</evidence>
<gene>
    <name evidence="1" type="ORF">S12H4_30128</name>
</gene>
<name>X1T947_9ZZZZ</name>
<reference evidence="1" key="1">
    <citation type="journal article" date="2014" name="Front. Microbiol.">
        <title>High frequency of phylogenetically diverse reductive dehalogenase-homologous genes in deep subseafloor sedimentary metagenomes.</title>
        <authorList>
            <person name="Kawai M."/>
            <person name="Futagami T."/>
            <person name="Toyoda A."/>
            <person name="Takaki Y."/>
            <person name="Nishi S."/>
            <person name="Hori S."/>
            <person name="Arai W."/>
            <person name="Tsubouchi T."/>
            <person name="Morono Y."/>
            <person name="Uchiyama I."/>
            <person name="Ito T."/>
            <person name="Fujiyama A."/>
            <person name="Inagaki F."/>
            <person name="Takami H."/>
        </authorList>
    </citation>
    <scope>NUCLEOTIDE SEQUENCE</scope>
    <source>
        <strain evidence="1">Expedition CK06-06</strain>
    </source>
</reference>
<dbReference type="InterPro" id="IPR003329">
    <property type="entry name" value="Cytidylyl_trans"/>
</dbReference>
<dbReference type="InterPro" id="IPR029044">
    <property type="entry name" value="Nucleotide-diphossugar_trans"/>
</dbReference>
<dbReference type="PANTHER" id="PTHR42866:SF1">
    <property type="entry name" value="SPORE COAT POLYSACCHARIDE BIOSYNTHESIS PROTEIN SPSF"/>
    <property type="match status" value="1"/>
</dbReference>
<comment type="caution">
    <text evidence="1">The sequence shown here is derived from an EMBL/GenBank/DDBJ whole genome shotgun (WGS) entry which is preliminary data.</text>
</comment>